<dbReference type="Gene3D" id="3.40.50.2000">
    <property type="entry name" value="Glycogen Phosphorylase B"/>
    <property type="match status" value="2"/>
</dbReference>
<dbReference type="Pfam" id="PF00534">
    <property type="entry name" value="Glycos_transf_1"/>
    <property type="match status" value="1"/>
</dbReference>
<keyword evidence="4" id="KW-1185">Reference proteome</keyword>
<dbReference type="InterPro" id="IPR001296">
    <property type="entry name" value="Glyco_trans_1"/>
</dbReference>
<feature type="domain" description="Glycosyl transferase family 1" evidence="2">
    <location>
        <begin position="173"/>
        <end position="323"/>
    </location>
</feature>
<dbReference type="GO" id="GO:0016757">
    <property type="term" value="F:glycosyltransferase activity"/>
    <property type="evidence" value="ECO:0007669"/>
    <property type="project" value="InterPro"/>
</dbReference>
<dbReference type="PANTHER" id="PTHR46401:SF2">
    <property type="entry name" value="GLYCOSYLTRANSFERASE WBBK-RELATED"/>
    <property type="match status" value="1"/>
</dbReference>
<dbReference type="PANTHER" id="PTHR46401">
    <property type="entry name" value="GLYCOSYLTRANSFERASE WBBK-RELATED"/>
    <property type="match status" value="1"/>
</dbReference>
<protein>
    <submittedName>
        <fullName evidence="3">Glycosyltransferase involved in cell wall bisynthesis</fullName>
    </submittedName>
</protein>
<dbReference type="EMBL" id="FQZH01000001">
    <property type="protein sequence ID" value="SHI88235.1"/>
    <property type="molecule type" value="Genomic_DNA"/>
</dbReference>
<dbReference type="SUPFAM" id="SSF53756">
    <property type="entry name" value="UDP-Glycosyltransferase/glycogen phosphorylase"/>
    <property type="match status" value="1"/>
</dbReference>
<gene>
    <name evidence="3" type="ORF">SAMN05444337_1021</name>
</gene>
<proteinExistence type="predicted"/>
<dbReference type="AlphaFoldDB" id="A0A1M6ES89"/>
<evidence type="ECO:0000313" key="4">
    <source>
        <dbReference type="Proteomes" id="UP000184232"/>
    </source>
</evidence>
<dbReference type="OrthoDB" id="9790710at2"/>
<name>A0A1M6ES89_9FLAO</name>
<dbReference type="STRING" id="683124.SAMN05444337_1021"/>
<sequence length="359" mass="41324">MKEIYHIAENVSFESGGVRTILLLLNNYLNQNKIPSNIITNLKEEADNFIHFETNKPWFYQKEIKSYLENLSKNTSIFHLHGAYSYTQYVSSEVAIKNKIPYLLSPHGMLEPRVLAKNSLKKKLYLQLILNKIIKNAQFLHCITPIEKDSLYKLTQHKNIVEIPNLMDFSTIPTDLNYEPKENYFLFIGRPDKIKGLELLINALASLNTKKVKLKIVGPENDYTTTLKQLTNRLGLENIVEFLGPIFNHEKYNLIANARAVVVPSYSEVIGMVNLEASACKTPVITTHQTGLKTEFGSMGGILINPEIEEIKNALQDSLQWNELERIERGKSLQKFVFENYSWEQKGNLWLELYNKISI</sequence>
<keyword evidence="1 3" id="KW-0808">Transferase</keyword>
<evidence type="ECO:0000313" key="3">
    <source>
        <dbReference type="EMBL" id="SHI88235.1"/>
    </source>
</evidence>
<dbReference type="Proteomes" id="UP000184232">
    <property type="component" value="Unassembled WGS sequence"/>
</dbReference>
<dbReference type="RefSeq" id="WP_072782393.1">
    <property type="nucleotide sequence ID" value="NZ_FQZH01000001.1"/>
</dbReference>
<organism evidence="3 4">
    <name type="scientific">Flavobacterium haoranii</name>
    <dbReference type="NCBI Taxonomy" id="683124"/>
    <lineage>
        <taxon>Bacteria</taxon>
        <taxon>Pseudomonadati</taxon>
        <taxon>Bacteroidota</taxon>
        <taxon>Flavobacteriia</taxon>
        <taxon>Flavobacteriales</taxon>
        <taxon>Flavobacteriaceae</taxon>
        <taxon>Flavobacterium</taxon>
    </lineage>
</organism>
<accession>A0A1M6ES89</accession>
<reference evidence="3 4" key="1">
    <citation type="submission" date="2016-11" db="EMBL/GenBank/DDBJ databases">
        <authorList>
            <person name="Jaros S."/>
            <person name="Januszkiewicz K."/>
            <person name="Wedrychowicz H."/>
        </authorList>
    </citation>
    <scope>NUCLEOTIDE SEQUENCE [LARGE SCALE GENOMIC DNA]</scope>
    <source>
        <strain evidence="3 4">DSM 22807</strain>
    </source>
</reference>
<evidence type="ECO:0000256" key="1">
    <source>
        <dbReference type="ARBA" id="ARBA00022679"/>
    </source>
</evidence>
<evidence type="ECO:0000259" key="2">
    <source>
        <dbReference type="Pfam" id="PF00534"/>
    </source>
</evidence>